<proteinExistence type="predicted"/>
<comment type="caution">
    <text evidence="1">The sequence shown here is derived from an EMBL/GenBank/DDBJ whole genome shotgun (WGS) entry which is preliminary data.</text>
</comment>
<gene>
    <name evidence="1" type="ORF">Ddye_002170</name>
</gene>
<name>A0AAE0CU76_9ROSI</name>
<dbReference type="EMBL" id="JANJYI010000001">
    <property type="protein sequence ID" value="KAK2663596.1"/>
    <property type="molecule type" value="Genomic_DNA"/>
</dbReference>
<evidence type="ECO:0000313" key="1">
    <source>
        <dbReference type="EMBL" id="KAK2663596.1"/>
    </source>
</evidence>
<accession>A0AAE0CU76</accession>
<dbReference type="AlphaFoldDB" id="A0AAE0CU76"/>
<keyword evidence="2" id="KW-1185">Reference proteome</keyword>
<evidence type="ECO:0000313" key="2">
    <source>
        <dbReference type="Proteomes" id="UP001280121"/>
    </source>
</evidence>
<protein>
    <submittedName>
        <fullName evidence="1">Uncharacterized protein</fullName>
    </submittedName>
</protein>
<sequence length="83" mass="9723">MVKAALQIQWCSGMGFKMAFKAEDASRISCVDLDLEETERDMVEKIIEWVEMMVGKLIEEIKGKKRVRDGWMVREIRDGWRSV</sequence>
<dbReference type="Proteomes" id="UP001280121">
    <property type="component" value="Unassembled WGS sequence"/>
</dbReference>
<organism evidence="1 2">
    <name type="scientific">Dipteronia dyeriana</name>
    <dbReference type="NCBI Taxonomy" id="168575"/>
    <lineage>
        <taxon>Eukaryota</taxon>
        <taxon>Viridiplantae</taxon>
        <taxon>Streptophyta</taxon>
        <taxon>Embryophyta</taxon>
        <taxon>Tracheophyta</taxon>
        <taxon>Spermatophyta</taxon>
        <taxon>Magnoliopsida</taxon>
        <taxon>eudicotyledons</taxon>
        <taxon>Gunneridae</taxon>
        <taxon>Pentapetalae</taxon>
        <taxon>rosids</taxon>
        <taxon>malvids</taxon>
        <taxon>Sapindales</taxon>
        <taxon>Sapindaceae</taxon>
        <taxon>Hippocastanoideae</taxon>
        <taxon>Acereae</taxon>
        <taxon>Dipteronia</taxon>
    </lineage>
</organism>
<reference evidence="1" key="1">
    <citation type="journal article" date="2023" name="Plant J.">
        <title>Genome sequences and population genomics provide insights into the demographic history, inbreeding, and mutation load of two 'living fossil' tree species of Dipteronia.</title>
        <authorList>
            <person name="Feng Y."/>
            <person name="Comes H.P."/>
            <person name="Chen J."/>
            <person name="Zhu S."/>
            <person name="Lu R."/>
            <person name="Zhang X."/>
            <person name="Li P."/>
            <person name="Qiu J."/>
            <person name="Olsen K.M."/>
            <person name="Qiu Y."/>
        </authorList>
    </citation>
    <scope>NUCLEOTIDE SEQUENCE</scope>
    <source>
        <strain evidence="1">KIB01</strain>
    </source>
</reference>